<dbReference type="InterPro" id="IPR000620">
    <property type="entry name" value="EamA_dom"/>
</dbReference>
<evidence type="ECO:0000256" key="3">
    <source>
        <dbReference type="ARBA" id="ARBA00022692"/>
    </source>
</evidence>
<proteinExistence type="inferred from homology"/>
<comment type="caution">
    <text evidence="8">The sequence shown here is derived from an EMBL/GenBank/DDBJ whole genome shotgun (WGS) entry which is preliminary data.</text>
</comment>
<dbReference type="EMBL" id="JANJYI010000009">
    <property type="protein sequence ID" value="KAK2636423.1"/>
    <property type="molecule type" value="Genomic_DNA"/>
</dbReference>
<dbReference type="Proteomes" id="UP001280121">
    <property type="component" value="Unassembled WGS sequence"/>
</dbReference>
<evidence type="ECO:0000256" key="2">
    <source>
        <dbReference type="ARBA" id="ARBA00007635"/>
    </source>
</evidence>
<dbReference type="InterPro" id="IPR030184">
    <property type="entry name" value="WAT1-related"/>
</dbReference>
<dbReference type="PANTHER" id="PTHR31218">
    <property type="entry name" value="WAT1-RELATED PROTEIN"/>
    <property type="match status" value="1"/>
</dbReference>
<evidence type="ECO:0000256" key="5">
    <source>
        <dbReference type="ARBA" id="ARBA00023136"/>
    </source>
</evidence>
<dbReference type="InterPro" id="IPR037185">
    <property type="entry name" value="EmrE-like"/>
</dbReference>
<accession>A0AAD9WNH0</accession>
<keyword evidence="5 6" id="KW-0472">Membrane</keyword>
<comment type="caution">
    <text evidence="6">Lacks conserved residue(s) required for the propagation of feature annotation.</text>
</comment>
<protein>
    <recommendedName>
        <fullName evidence="6">WAT1-related protein</fullName>
    </recommendedName>
</protein>
<feature type="transmembrane region" description="Helical" evidence="6">
    <location>
        <begin position="51"/>
        <end position="70"/>
    </location>
</feature>
<dbReference type="Pfam" id="PF00892">
    <property type="entry name" value="EamA"/>
    <property type="match status" value="1"/>
</dbReference>
<dbReference type="GO" id="GO:0022857">
    <property type="term" value="F:transmembrane transporter activity"/>
    <property type="evidence" value="ECO:0007669"/>
    <property type="project" value="InterPro"/>
</dbReference>
<keyword evidence="4 6" id="KW-1133">Transmembrane helix</keyword>
<feature type="domain" description="EamA" evidence="7">
    <location>
        <begin position="3"/>
        <end position="68"/>
    </location>
</feature>
<evidence type="ECO:0000256" key="4">
    <source>
        <dbReference type="ARBA" id="ARBA00022989"/>
    </source>
</evidence>
<evidence type="ECO:0000256" key="1">
    <source>
        <dbReference type="ARBA" id="ARBA00004141"/>
    </source>
</evidence>
<gene>
    <name evidence="8" type="ORF">Ddye_031215</name>
</gene>
<comment type="subcellular location">
    <subcellularLocation>
        <location evidence="1 6">Membrane</location>
        <topology evidence="1 6">Multi-pass membrane protein</topology>
    </subcellularLocation>
</comment>
<evidence type="ECO:0000313" key="8">
    <source>
        <dbReference type="EMBL" id="KAK2636423.1"/>
    </source>
</evidence>
<keyword evidence="3 6" id="KW-0812">Transmembrane</keyword>
<reference evidence="8" key="1">
    <citation type="journal article" date="2023" name="Plant J.">
        <title>Genome sequences and population genomics provide insights into the demographic history, inbreeding, and mutation load of two 'living fossil' tree species of Dipteronia.</title>
        <authorList>
            <person name="Feng Y."/>
            <person name="Comes H.P."/>
            <person name="Chen J."/>
            <person name="Zhu S."/>
            <person name="Lu R."/>
            <person name="Zhang X."/>
            <person name="Li P."/>
            <person name="Qiu J."/>
            <person name="Olsen K.M."/>
            <person name="Qiu Y."/>
        </authorList>
    </citation>
    <scope>NUCLEOTIDE SEQUENCE</scope>
    <source>
        <strain evidence="8">KIB01</strain>
    </source>
</reference>
<feature type="transmembrane region" description="Helical" evidence="6">
    <location>
        <begin position="24"/>
        <end position="45"/>
    </location>
</feature>
<evidence type="ECO:0000259" key="7">
    <source>
        <dbReference type="Pfam" id="PF00892"/>
    </source>
</evidence>
<name>A0AAD9WNH0_9ROSI</name>
<keyword evidence="9" id="KW-1185">Reference proteome</keyword>
<dbReference type="AlphaFoldDB" id="A0AAD9WNH0"/>
<evidence type="ECO:0000256" key="6">
    <source>
        <dbReference type="RuleBase" id="RU363077"/>
    </source>
</evidence>
<comment type="similarity">
    <text evidence="2 6">Belongs to the drug/metabolite transporter (DMT) superfamily. Plant drug/metabolite exporter (P-DME) (TC 2.A.7.4) family.</text>
</comment>
<sequence>MQSIIGTVLPITLYTWCLSRTGPVFVSMFNPLAIVSSVVMGFLFLKETLCLGSLIGAIIIVVGFYSISWGKMKEEETFEHTVTTTVRSHSSCDEKVPLLQNEIQEEMHKGLHSLDNRDY</sequence>
<evidence type="ECO:0000313" key="9">
    <source>
        <dbReference type="Proteomes" id="UP001280121"/>
    </source>
</evidence>
<dbReference type="GO" id="GO:0016020">
    <property type="term" value="C:membrane"/>
    <property type="evidence" value="ECO:0007669"/>
    <property type="project" value="UniProtKB-SubCell"/>
</dbReference>
<dbReference type="SUPFAM" id="SSF103481">
    <property type="entry name" value="Multidrug resistance efflux transporter EmrE"/>
    <property type="match status" value="1"/>
</dbReference>
<organism evidence="8 9">
    <name type="scientific">Dipteronia dyeriana</name>
    <dbReference type="NCBI Taxonomy" id="168575"/>
    <lineage>
        <taxon>Eukaryota</taxon>
        <taxon>Viridiplantae</taxon>
        <taxon>Streptophyta</taxon>
        <taxon>Embryophyta</taxon>
        <taxon>Tracheophyta</taxon>
        <taxon>Spermatophyta</taxon>
        <taxon>Magnoliopsida</taxon>
        <taxon>eudicotyledons</taxon>
        <taxon>Gunneridae</taxon>
        <taxon>Pentapetalae</taxon>
        <taxon>rosids</taxon>
        <taxon>malvids</taxon>
        <taxon>Sapindales</taxon>
        <taxon>Sapindaceae</taxon>
        <taxon>Hippocastanoideae</taxon>
        <taxon>Acereae</taxon>
        <taxon>Dipteronia</taxon>
    </lineage>
</organism>